<dbReference type="InParanoid" id="G1PUW4"/>
<dbReference type="HOGENOM" id="CLU_3370974_0_0_1"/>
<evidence type="ECO:0000256" key="2">
    <source>
        <dbReference type="ARBA" id="ARBA00022525"/>
    </source>
</evidence>
<dbReference type="Gene3D" id="3.10.360.10">
    <property type="entry name" value="Antimicrobial Peptide, Beta-defensin 2, Chain A"/>
    <property type="match status" value="1"/>
</dbReference>
<dbReference type="GO" id="GO:0005576">
    <property type="term" value="C:extracellular region"/>
    <property type="evidence" value="ECO:0007669"/>
    <property type="project" value="UniProtKB-SubCell"/>
</dbReference>
<evidence type="ECO:0000256" key="3">
    <source>
        <dbReference type="ARBA" id="ARBA00022529"/>
    </source>
</evidence>
<dbReference type="Proteomes" id="UP000001074">
    <property type="component" value="Unassembled WGS sequence"/>
</dbReference>
<dbReference type="GO" id="GO:0042742">
    <property type="term" value="P:defense response to bacterium"/>
    <property type="evidence" value="ECO:0007669"/>
    <property type="project" value="UniProtKB-KW"/>
</dbReference>
<reference evidence="8" key="2">
    <citation type="submission" date="2025-08" db="UniProtKB">
        <authorList>
            <consortium name="Ensembl"/>
        </authorList>
    </citation>
    <scope>IDENTIFICATION</scope>
</reference>
<reference evidence="8 9" key="1">
    <citation type="journal article" date="2011" name="Nature">
        <title>A high-resolution map of human evolutionary constraint using 29 mammals.</title>
        <authorList>
            <person name="Lindblad-Toh K."/>
            <person name="Garber M."/>
            <person name="Zuk O."/>
            <person name="Lin M.F."/>
            <person name="Parker B.J."/>
            <person name="Washietl S."/>
            <person name="Kheradpour P."/>
            <person name="Ernst J."/>
            <person name="Jordan G."/>
            <person name="Mauceli E."/>
            <person name="Ward L.D."/>
            <person name="Lowe C.B."/>
            <person name="Holloway A.K."/>
            <person name="Clamp M."/>
            <person name="Gnerre S."/>
            <person name="Alfoldi J."/>
            <person name="Beal K."/>
            <person name="Chang J."/>
            <person name="Clawson H."/>
            <person name="Cuff J."/>
            <person name="Di Palma F."/>
            <person name="Fitzgerald S."/>
            <person name="Flicek P."/>
            <person name="Guttman M."/>
            <person name="Hubisz M.J."/>
            <person name="Jaffe D.B."/>
            <person name="Jungreis I."/>
            <person name="Kent W.J."/>
            <person name="Kostka D."/>
            <person name="Lara M."/>
            <person name="Martins A.L."/>
            <person name="Massingham T."/>
            <person name="Moltke I."/>
            <person name="Raney B.J."/>
            <person name="Rasmussen M.D."/>
            <person name="Robinson J."/>
            <person name="Stark A."/>
            <person name="Vilella A.J."/>
            <person name="Wen J."/>
            <person name="Xie X."/>
            <person name="Zody M.C."/>
            <person name="Baldwin J."/>
            <person name="Bloom T."/>
            <person name="Chin C.W."/>
            <person name="Heiman D."/>
            <person name="Nicol R."/>
            <person name="Nusbaum C."/>
            <person name="Young S."/>
            <person name="Wilkinson J."/>
            <person name="Worley K.C."/>
            <person name="Kovar C.L."/>
            <person name="Muzny D.M."/>
            <person name="Gibbs R.A."/>
            <person name="Cree A."/>
            <person name="Dihn H.H."/>
            <person name="Fowler G."/>
            <person name="Jhangiani S."/>
            <person name="Joshi V."/>
            <person name="Lee S."/>
            <person name="Lewis L.R."/>
            <person name="Nazareth L.V."/>
            <person name="Okwuonu G."/>
            <person name="Santibanez J."/>
            <person name="Warren W.C."/>
            <person name="Mardis E.R."/>
            <person name="Weinstock G.M."/>
            <person name="Wilson R.K."/>
            <person name="Delehaunty K."/>
            <person name="Dooling D."/>
            <person name="Fronik C."/>
            <person name="Fulton L."/>
            <person name="Fulton B."/>
            <person name="Graves T."/>
            <person name="Minx P."/>
            <person name="Sodergren E."/>
            <person name="Birney E."/>
            <person name="Margulies E.H."/>
            <person name="Herrero J."/>
            <person name="Green E.D."/>
            <person name="Haussler D."/>
            <person name="Siepel A."/>
            <person name="Goldman N."/>
            <person name="Pollard K.S."/>
            <person name="Pedersen J.S."/>
            <person name="Lander E.S."/>
            <person name="Kellis M."/>
        </authorList>
    </citation>
    <scope>NUCLEOTIDE SEQUENCE [LARGE SCALE GENOMIC DNA]</scope>
</reference>
<dbReference type="FunCoup" id="G1PUW4">
    <property type="interactions" value="166"/>
</dbReference>
<keyword evidence="3" id="KW-0929">Antimicrobial</keyword>
<organism evidence="8 9">
    <name type="scientific">Myotis lucifugus</name>
    <name type="common">Little brown bat</name>
    <dbReference type="NCBI Taxonomy" id="59463"/>
    <lineage>
        <taxon>Eukaryota</taxon>
        <taxon>Metazoa</taxon>
        <taxon>Chordata</taxon>
        <taxon>Craniata</taxon>
        <taxon>Vertebrata</taxon>
        <taxon>Euteleostomi</taxon>
        <taxon>Mammalia</taxon>
        <taxon>Eutheria</taxon>
        <taxon>Laurasiatheria</taxon>
        <taxon>Chiroptera</taxon>
        <taxon>Yangochiroptera</taxon>
        <taxon>Vespertilionidae</taxon>
        <taxon>Myotis</taxon>
    </lineage>
</organism>
<evidence type="ECO:0000259" key="7">
    <source>
        <dbReference type="Pfam" id="PF00711"/>
    </source>
</evidence>
<keyword evidence="2" id="KW-0964">Secreted</keyword>
<dbReference type="FunFam" id="3.10.360.10:FF:000001">
    <property type="entry name" value="Beta-defensin 1"/>
    <property type="match status" value="1"/>
</dbReference>
<feature type="domain" description="Beta-defensin-like" evidence="7">
    <location>
        <begin position="1"/>
        <end position="33"/>
    </location>
</feature>
<evidence type="ECO:0000256" key="5">
    <source>
        <dbReference type="ARBA" id="ARBA00023022"/>
    </source>
</evidence>
<sequence>SCNKKGGICMPFRCSGGRRPIGNCLFPGVKCCRSW</sequence>
<protein>
    <recommendedName>
        <fullName evidence="7">Beta-defensin-like domain-containing protein</fullName>
    </recommendedName>
</protein>
<reference evidence="8" key="3">
    <citation type="submission" date="2025-09" db="UniProtKB">
        <authorList>
            <consortium name="Ensembl"/>
        </authorList>
    </citation>
    <scope>IDENTIFICATION</scope>
</reference>
<keyword evidence="9" id="KW-1185">Reference proteome</keyword>
<evidence type="ECO:0000256" key="4">
    <source>
        <dbReference type="ARBA" id="ARBA00022940"/>
    </source>
</evidence>
<dbReference type="EMBL" id="AAPE02052877">
    <property type="status" value="NOT_ANNOTATED_CDS"/>
    <property type="molecule type" value="Genomic_DNA"/>
</dbReference>
<dbReference type="InterPro" id="IPR001855">
    <property type="entry name" value="Defensin_beta-like"/>
</dbReference>
<dbReference type="Pfam" id="PF00711">
    <property type="entry name" value="Defensin_beta"/>
    <property type="match status" value="1"/>
</dbReference>
<name>G1PUW4_MYOLU</name>
<evidence type="ECO:0000256" key="6">
    <source>
        <dbReference type="ARBA" id="ARBA00023157"/>
    </source>
</evidence>
<dbReference type="Ensembl" id="ENSMLUT00000016564.2">
    <property type="protein sequence ID" value="ENSMLUP00000015092.2"/>
    <property type="gene ID" value="ENSMLUG00000016569.2"/>
</dbReference>
<dbReference type="AlphaFoldDB" id="G1PUW4"/>
<evidence type="ECO:0000256" key="1">
    <source>
        <dbReference type="ARBA" id="ARBA00004613"/>
    </source>
</evidence>
<dbReference type="SUPFAM" id="SSF57392">
    <property type="entry name" value="Defensin-like"/>
    <property type="match status" value="1"/>
</dbReference>
<evidence type="ECO:0000313" key="8">
    <source>
        <dbReference type="Ensembl" id="ENSMLUP00000015092.2"/>
    </source>
</evidence>
<accession>G1PUW4</accession>
<keyword evidence="5" id="KW-0044">Antibiotic</keyword>
<keyword evidence="6" id="KW-1015">Disulfide bond</keyword>
<keyword evidence="4" id="KW-0211">Defensin</keyword>
<evidence type="ECO:0000313" key="9">
    <source>
        <dbReference type="Proteomes" id="UP000001074"/>
    </source>
</evidence>
<comment type="subcellular location">
    <subcellularLocation>
        <location evidence="1">Secreted</location>
    </subcellularLocation>
</comment>
<proteinExistence type="predicted"/>